<proteinExistence type="predicted"/>
<keyword evidence="2" id="KW-1185">Reference proteome</keyword>
<dbReference type="Proteomes" id="UP000002668">
    <property type="component" value="Genome"/>
</dbReference>
<dbReference type="EMBL" id="FP929130">
    <property type="protein sequence ID" value="CBX96763.1"/>
    <property type="molecule type" value="Genomic_DNA"/>
</dbReference>
<protein>
    <submittedName>
        <fullName evidence="1">Predicted protein</fullName>
    </submittedName>
</protein>
<organism evidence="2">
    <name type="scientific">Leptosphaeria maculans (strain JN3 / isolate v23.1.3 / race Av1-4-5-6-7-8)</name>
    <name type="common">Blackleg fungus</name>
    <name type="synonym">Phoma lingam</name>
    <dbReference type="NCBI Taxonomy" id="985895"/>
    <lineage>
        <taxon>Eukaryota</taxon>
        <taxon>Fungi</taxon>
        <taxon>Dikarya</taxon>
        <taxon>Ascomycota</taxon>
        <taxon>Pezizomycotina</taxon>
        <taxon>Dothideomycetes</taxon>
        <taxon>Pleosporomycetidae</taxon>
        <taxon>Pleosporales</taxon>
        <taxon>Pleosporineae</taxon>
        <taxon>Leptosphaeriaceae</taxon>
        <taxon>Plenodomus</taxon>
        <taxon>Plenodomus lingam/Leptosphaeria maculans species complex</taxon>
    </lineage>
</organism>
<sequence>MEQDLIDDAMGITPMAGLQTPQSLKLRFAARLGRLLRLDVSIEEGVNKCSVFITLTNEKNATKRSEESQVTIRSFLETLENTMSCIAKNLESQRSCGKLRDELLIFTYEDSKSTIEEISRIFEDNQGLYDDMRAWKPADIPLPKSPVLQQLHEGNKFPDKLWLADDAGHHAPTRQITRFNWQL</sequence>
<dbReference type="VEuPathDB" id="FungiDB:LEMA_P098940.1"/>
<gene>
    <name evidence="1" type="ORF">LEMA_P098940.1</name>
</gene>
<evidence type="ECO:0000313" key="1">
    <source>
        <dbReference type="EMBL" id="CBX96763.1"/>
    </source>
</evidence>
<dbReference type="AlphaFoldDB" id="E4ZZG8"/>
<dbReference type="InParanoid" id="E4ZZG8"/>
<accession>E4ZZG8</accession>
<evidence type="ECO:0000313" key="2">
    <source>
        <dbReference type="Proteomes" id="UP000002668"/>
    </source>
</evidence>
<dbReference type="HOGENOM" id="CLU_1475431_0_0_1"/>
<name>E4ZZG8_LEPMJ</name>
<reference evidence="2" key="1">
    <citation type="journal article" date="2011" name="Nat. Commun.">
        <title>Effector diversification within compartments of the Leptosphaeria maculans genome affected by Repeat-Induced Point mutations.</title>
        <authorList>
            <person name="Rouxel T."/>
            <person name="Grandaubert J."/>
            <person name="Hane J.K."/>
            <person name="Hoede C."/>
            <person name="van de Wouw A.P."/>
            <person name="Couloux A."/>
            <person name="Dominguez V."/>
            <person name="Anthouard V."/>
            <person name="Bally P."/>
            <person name="Bourras S."/>
            <person name="Cozijnsen A.J."/>
            <person name="Ciuffetti L.M."/>
            <person name="Degrave A."/>
            <person name="Dilmaghani A."/>
            <person name="Duret L."/>
            <person name="Fudal I."/>
            <person name="Goodwin S.B."/>
            <person name="Gout L."/>
            <person name="Glaser N."/>
            <person name="Linglin J."/>
            <person name="Kema G.H.J."/>
            <person name="Lapalu N."/>
            <person name="Lawrence C.B."/>
            <person name="May K."/>
            <person name="Meyer M."/>
            <person name="Ollivier B."/>
            <person name="Poulain J."/>
            <person name="Schoch C.L."/>
            <person name="Simon A."/>
            <person name="Spatafora J.W."/>
            <person name="Stachowiak A."/>
            <person name="Turgeon B.G."/>
            <person name="Tyler B.M."/>
            <person name="Vincent D."/>
            <person name="Weissenbach J."/>
            <person name="Amselem J."/>
            <person name="Quesneville H."/>
            <person name="Oliver R.P."/>
            <person name="Wincker P."/>
            <person name="Balesdent M.-H."/>
            <person name="Howlett B.J."/>
        </authorList>
    </citation>
    <scope>NUCLEOTIDE SEQUENCE [LARGE SCALE GENOMIC DNA]</scope>
    <source>
        <strain evidence="2">JN3 / isolate v23.1.3 / race Av1-4-5-6-7-8</strain>
    </source>
</reference>